<dbReference type="EMBL" id="JANBQB010000997">
    <property type="protein sequence ID" value="KAJ1972655.1"/>
    <property type="molecule type" value="Genomic_DNA"/>
</dbReference>
<dbReference type="InterPro" id="IPR049561">
    <property type="entry name" value="NSUN5_7_fdxn-like"/>
</dbReference>
<dbReference type="Gene3D" id="3.40.50.150">
    <property type="entry name" value="Vaccinia Virus protein VP39"/>
    <property type="match status" value="1"/>
</dbReference>
<keyword evidence="2 5" id="KW-0808">Transferase</keyword>
<proteinExistence type="inferred from homology"/>
<dbReference type="Pfam" id="PF21148">
    <property type="entry name" value="NSUN5_fdxn-like"/>
    <property type="match status" value="1"/>
</dbReference>
<dbReference type="AlphaFoldDB" id="A0A9W8AX41"/>
<sequence length="366" mass="40286">MSPPPPRSRTNLYVLGQNALDRLQRRQGSLKKVTIGDQRIPSVLRRPLYALVCETLKHYAVLVEVIARSALVTLEAGLKGSWTLALVLTHDALLTDKGVRALPPGWMRNALKRQLPALKQHLAELLAEHQVDDVKALRREAHPAMQTMPRYARVNLLKTTLGQVVAYFQAQDYALRDRTAPLATLQGRSFQQDPHLDDLVAFSPGTDLHAHPLFLNGGLILQDKASCFPATVLHPPPGSEAIDACAAPGNKTSHLASHMRNQGRVFAFDLDPRRLDTLKSLTHKAGCAIIVPQCQSFLDVEPGDPRYANVEYVLLDPSCSGSGIVNRLDGLVDAFIQGEEIRQHRGKPVPGAATNRLDNLAEFQYS</sequence>
<dbReference type="InterPro" id="IPR029063">
    <property type="entry name" value="SAM-dependent_MTases_sf"/>
</dbReference>
<feature type="binding site" evidence="5">
    <location>
        <position position="316"/>
    </location>
    <ligand>
        <name>S-adenosyl-L-methionine</name>
        <dbReference type="ChEBI" id="CHEBI:59789"/>
    </ligand>
</feature>
<dbReference type="PROSITE" id="PS51686">
    <property type="entry name" value="SAM_MT_RSMB_NOP"/>
    <property type="match status" value="1"/>
</dbReference>
<comment type="caution">
    <text evidence="7">The sequence shown here is derived from an EMBL/GenBank/DDBJ whole genome shotgun (WGS) entry which is preliminary data.</text>
</comment>
<keyword evidence="1 5" id="KW-0489">Methyltransferase</keyword>
<protein>
    <recommendedName>
        <fullName evidence="6">SAM-dependent MTase RsmB/NOP-type domain-containing protein</fullName>
    </recommendedName>
</protein>
<dbReference type="GO" id="GO:0005730">
    <property type="term" value="C:nucleolus"/>
    <property type="evidence" value="ECO:0007669"/>
    <property type="project" value="TreeGrafter"/>
</dbReference>
<evidence type="ECO:0000256" key="4">
    <source>
        <dbReference type="ARBA" id="ARBA00022884"/>
    </source>
</evidence>
<feature type="binding site" evidence="5">
    <location>
        <position position="269"/>
    </location>
    <ligand>
        <name>S-adenosyl-L-methionine</name>
        <dbReference type="ChEBI" id="CHEBI:59789"/>
    </ligand>
</feature>
<name>A0A9W8AX41_9FUNG</name>
<feature type="domain" description="SAM-dependent MTase RsmB/NOP-type" evidence="6">
    <location>
        <begin position="140"/>
        <end position="366"/>
    </location>
</feature>
<dbReference type="GO" id="GO:0003723">
    <property type="term" value="F:RNA binding"/>
    <property type="evidence" value="ECO:0007669"/>
    <property type="project" value="UniProtKB-UniRule"/>
</dbReference>
<dbReference type="PANTHER" id="PTHR22807">
    <property type="entry name" value="NOP2 YEAST -RELATED NOL1/NOP2/FMU SUN DOMAIN-CONTAINING"/>
    <property type="match status" value="1"/>
</dbReference>
<organism evidence="7 8">
    <name type="scientific">Dimargaris verticillata</name>
    <dbReference type="NCBI Taxonomy" id="2761393"/>
    <lineage>
        <taxon>Eukaryota</taxon>
        <taxon>Fungi</taxon>
        <taxon>Fungi incertae sedis</taxon>
        <taxon>Zoopagomycota</taxon>
        <taxon>Kickxellomycotina</taxon>
        <taxon>Dimargaritomycetes</taxon>
        <taxon>Dimargaritales</taxon>
        <taxon>Dimargaritaceae</taxon>
        <taxon>Dimargaris</taxon>
    </lineage>
</organism>
<dbReference type="Pfam" id="PF21153">
    <property type="entry name" value="NSUN5_N"/>
    <property type="match status" value="1"/>
</dbReference>
<accession>A0A9W8AX41</accession>
<comment type="caution">
    <text evidence="5">Lacks conserved residue(s) required for the propagation of feature annotation.</text>
</comment>
<dbReference type="Proteomes" id="UP001151582">
    <property type="component" value="Unassembled WGS sequence"/>
</dbReference>
<dbReference type="InterPro" id="IPR048889">
    <property type="entry name" value="NSUN5_RCM1_N"/>
</dbReference>
<dbReference type="PRINTS" id="PR02008">
    <property type="entry name" value="RCMTFAMILY"/>
</dbReference>
<dbReference type="Pfam" id="PF01189">
    <property type="entry name" value="Methyltr_RsmB-F"/>
    <property type="match status" value="1"/>
</dbReference>
<evidence type="ECO:0000259" key="6">
    <source>
        <dbReference type="PROSITE" id="PS51686"/>
    </source>
</evidence>
<dbReference type="PANTHER" id="PTHR22807:SF4">
    <property type="entry name" value="28S RRNA (CYTOSINE-C(5))-METHYLTRANSFERASE"/>
    <property type="match status" value="1"/>
</dbReference>
<gene>
    <name evidence="7" type="ORF">H4R34_005337</name>
</gene>
<evidence type="ECO:0000313" key="7">
    <source>
        <dbReference type="EMBL" id="KAJ1972655.1"/>
    </source>
</evidence>
<dbReference type="InterPro" id="IPR001678">
    <property type="entry name" value="MeTrfase_RsmB-F_NOP2_dom"/>
</dbReference>
<dbReference type="InterPro" id="IPR023267">
    <property type="entry name" value="RCMT"/>
</dbReference>
<keyword evidence="8" id="KW-1185">Reference proteome</keyword>
<evidence type="ECO:0000256" key="2">
    <source>
        <dbReference type="ARBA" id="ARBA00022679"/>
    </source>
</evidence>
<dbReference type="GO" id="GO:0070475">
    <property type="term" value="P:rRNA base methylation"/>
    <property type="evidence" value="ECO:0007669"/>
    <property type="project" value="TreeGrafter"/>
</dbReference>
<dbReference type="GO" id="GO:0008173">
    <property type="term" value="F:RNA methyltransferase activity"/>
    <property type="evidence" value="ECO:0007669"/>
    <property type="project" value="InterPro"/>
</dbReference>
<evidence type="ECO:0000256" key="1">
    <source>
        <dbReference type="ARBA" id="ARBA00022603"/>
    </source>
</evidence>
<feature type="binding site" evidence="5">
    <location>
        <begin position="245"/>
        <end position="251"/>
    </location>
    <ligand>
        <name>S-adenosyl-L-methionine</name>
        <dbReference type="ChEBI" id="CHEBI:59789"/>
    </ligand>
</feature>
<evidence type="ECO:0000256" key="3">
    <source>
        <dbReference type="ARBA" id="ARBA00022691"/>
    </source>
</evidence>
<evidence type="ECO:0000256" key="5">
    <source>
        <dbReference type="PROSITE-ProRule" id="PRU01023"/>
    </source>
</evidence>
<dbReference type="OrthoDB" id="435282at2759"/>
<keyword evidence="3 5" id="KW-0949">S-adenosyl-L-methionine</keyword>
<feature type="non-terminal residue" evidence="7">
    <location>
        <position position="366"/>
    </location>
</feature>
<comment type="similarity">
    <text evidence="5">Belongs to the class I-like SAM-binding methyltransferase superfamily. RsmB/NOP family.</text>
</comment>
<reference evidence="7" key="1">
    <citation type="submission" date="2022-07" db="EMBL/GenBank/DDBJ databases">
        <title>Phylogenomic reconstructions and comparative analyses of Kickxellomycotina fungi.</title>
        <authorList>
            <person name="Reynolds N.K."/>
            <person name="Stajich J.E."/>
            <person name="Barry K."/>
            <person name="Grigoriev I.V."/>
            <person name="Crous P."/>
            <person name="Smith M.E."/>
        </authorList>
    </citation>
    <scope>NUCLEOTIDE SEQUENCE</scope>
    <source>
        <strain evidence="7">RSA 567</strain>
    </source>
</reference>
<keyword evidence="4 5" id="KW-0694">RNA-binding</keyword>
<dbReference type="InterPro" id="IPR049560">
    <property type="entry name" value="MeTrfase_RsmB-F_NOP2_cat"/>
</dbReference>
<dbReference type="Gene3D" id="3.30.70.1170">
    <property type="entry name" value="Sun protein, domain 3"/>
    <property type="match status" value="1"/>
</dbReference>
<evidence type="ECO:0000313" key="8">
    <source>
        <dbReference type="Proteomes" id="UP001151582"/>
    </source>
</evidence>
<dbReference type="SUPFAM" id="SSF53335">
    <property type="entry name" value="S-adenosyl-L-methionine-dependent methyltransferases"/>
    <property type="match status" value="1"/>
</dbReference>